<dbReference type="Gene3D" id="2.130.10.10">
    <property type="entry name" value="YVTN repeat-like/Quinoprotein amine dehydrogenase"/>
    <property type="match status" value="1"/>
</dbReference>
<evidence type="ECO:0000313" key="2">
    <source>
        <dbReference type="Proteomes" id="UP000199623"/>
    </source>
</evidence>
<dbReference type="AlphaFoldDB" id="A0A1G7L5S0"/>
<dbReference type="EMBL" id="FNCC01000001">
    <property type="protein sequence ID" value="SDF44410.1"/>
    <property type="molecule type" value="Genomic_DNA"/>
</dbReference>
<name>A0A1G7L5S0_9PSEU</name>
<dbReference type="SUPFAM" id="SSF50998">
    <property type="entry name" value="Quinoprotein alcohol dehydrogenase-like"/>
    <property type="match status" value="1"/>
</dbReference>
<evidence type="ECO:0000313" key="1">
    <source>
        <dbReference type="EMBL" id="SDF44410.1"/>
    </source>
</evidence>
<dbReference type="InterPro" id="IPR011047">
    <property type="entry name" value="Quinoprotein_ADH-like_sf"/>
</dbReference>
<dbReference type="InterPro" id="IPR015943">
    <property type="entry name" value="WD40/YVTN_repeat-like_dom_sf"/>
</dbReference>
<sequence>MIIPARYSDGAIHVPGDVTFPVTDTVKDQAVAPDLTKAVYTTDNELVCVDPAGEVLWRHALGAVQEEVLSARAGCAFSLDGTTVWLFRPDAMGRWNDSQDTWHVLDAATGEVLASAELGTVGHGGEHYLHPGGTDVLVGVGEGQDGSLVFRGRFDGSALEVAPYPWKDRVFVAFAVDGRQFMSVDHGREDVAFHTYPDGDVVHRITVADLEYDEDVSFEWTGGYLDADTAFVVAAGEKDDEEWARHHLIDVRTGAERGTFDPRTDDPYGVIATGGGVWLTFDDGVFRHHLP</sequence>
<proteinExistence type="predicted"/>
<accession>A0A1G7L5S0</accession>
<keyword evidence="2" id="KW-1185">Reference proteome</keyword>
<protein>
    <recommendedName>
        <fullName evidence="3">PQQ-like domain-containing protein</fullName>
    </recommendedName>
</protein>
<gene>
    <name evidence="1" type="ORF">SAMN05216553_101670</name>
</gene>
<dbReference type="Proteomes" id="UP000199623">
    <property type="component" value="Unassembled WGS sequence"/>
</dbReference>
<organism evidence="1 2">
    <name type="scientific">Lentzea fradiae</name>
    <dbReference type="NCBI Taxonomy" id="200378"/>
    <lineage>
        <taxon>Bacteria</taxon>
        <taxon>Bacillati</taxon>
        <taxon>Actinomycetota</taxon>
        <taxon>Actinomycetes</taxon>
        <taxon>Pseudonocardiales</taxon>
        <taxon>Pseudonocardiaceae</taxon>
        <taxon>Lentzea</taxon>
    </lineage>
</organism>
<reference evidence="2" key="1">
    <citation type="submission" date="2016-10" db="EMBL/GenBank/DDBJ databases">
        <authorList>
            <person name="Varghese N."/>
            <person name="Submissions S."/>
        </authorList>
    </citation>
    <scope>NUCLEOTIDE SEQUENCE [LARGE SCALE GENOMIC DNA]</scope>
    <source>
        <strain evidence="2">CGMCC 4.3506</strain>
    </source>
</reference>
<evidence type="ECO:0008006" key="3">
    <source>
        <dbReference type="Google" id="ProtNLM"/>
    </source>
</evidence>